<evidence type="ECO:0000313" key="5">
    <source>
        <dbReference type="Proteomes" id="UP001320876"/>
    </source>
</evidence>
<sequence>MDPAASPEIPRLAEHLFRQEAGKMISALTGIFGVHRLQLAEDVVQEALIRALQTWPYYGVPANPAAWLMQTAKNRALDLLRREKFFNDKQDEIAASLERLPEEGPQFDDEIRDHRLRLIFTCCHPQIPHDDRTLLALKTLCGFGIPEIASAFLASEAAVAKRLTRAKQKIEDLRIPYEIPSGNELAERLDAVLQVLYLLFNEGYKASNGDALVRADLCEEAIRLAVHLAEHPRTDSPRVHALTALMLLNASRLPARESPEGELLTLERQDRGKWDRQKIARGMLHLAQATSGETLSEYHLQAGIAACHATAQDDASTDWTRILAHYDHWMAMSRSPLVALNRAVALAKVQGAESALEAIAAISDRRLLESYHLYHAVLGDLAQQLGRDHEAADHFREAIRRTAVEAERVFLTEKLGSCVREGEAVAR</sequence>
<evidence type="ECO:0000259" key="2">
    <source>
        <dbReference type="Pfam" id="PF08281"/>
    </source>
</evidence>
<proteinExistence type="predicted"/>
<reference evidence="4 5" key="1">
    <citation type="submission" date="2022-10" db="EMBL/GenBank/DDBJ databases">
        <title>Luteolibacter arcticus strain CCTCC AB 2014275, whole genome shotgun sequencing project.</title>
        <authorList>
            <person name="Zhao G."/>
            <person name="Shen L."/>
        </authorList>
    </citation>
    <scope>NUCLEOTIDE SEQUENCE [LARGE SCALE GENOMIC DNA]</scope>
    <source>
        <strain evidence="4 5">CCTCC AB 2014275</strain>
    </source>
</reference>
<dbReference type="NCBIfam" id="TIGR02937">
    <property type="entry name" value="sigma70-ECF"/>
    <property type="match status" value="1"/>
</dbReference>
<accession>A0ABT3GM94</accession>
<keyword evidence="5" id="KW-1185">Reference proteome</keyword>
<dbReference type="EMBL" id="JAPDDT010000009">
    <property type="protein sequence ID" value="MCW1924644.1"/>
    <property type="molecule type" value="Genomic_DNA"/>
</dbReference>
<evidence type="ECO:0000259" key="3">
    <source>
        <dbReference type="Pfam" id="PF20239"/>
    </source>
</evidence>
<protein>
    <submittedName>
        <fullName evidence="4">Sigma-70 family RNA polymerase sigma factor</fullName>
    </submittedName>
</protein>
<dbReference type="InterPro" id="IPR046531">
    <property type="entry name" value="DUF6596"/>
</dbReference>
<dbReference type="InterPro" id="IPR013249">
    <property type="entry name" value="RNA_pol_sigma70_r4_t2"/>
</dbReference>
<dbReference type="InterPro" id="IPR014284">
    <property type="entry name" value="RNA_pol_sigma-70_dom"/>
</dbReference>
<dbReference type="RefSeq" id="WP_264488753.1">
    <property type="nucleotide sequence ID" value="NZ_JAPDDT010000009.1"/>
</dbReference>
<feature type="domain" description="RNA polymerase sigma-70 region 2" evidence="1">
    <location>
        <begin position="30"/>
        <end position="84"/>
    </location>
</feature>
<name>A0ABT3GM94_9BACT</name>
<dbReference type="Gene3D" id="1.10.1740.10">
    <property type="match status" value="1"/>
</dbReference>
<dbReference type="Pfam" id="PF04542">
    <property type="entry name" value="Sigma70_r2"/>
    <property type="match status" value="1"/>
</dbReference>
<dbReference type="Proteomes" id="UP001320876">
    <property type="component" value="Unassembled WGS sequence"/>
</dbReference>
<dbReference type="SUPFAM" id="SSF88659">
    <property type="entry name" value="Sigma3 and sigma4 domains of RNA polymerase sigma factors"/>
    <property type="match status" value="1"/>
</dbReference>
<dbReference type="Pfam" id="PF08281">
    <property type="entry name" value="Sigma70_r4_2"/>
    <property type="match status" value="1"/>
</dbReference>
<dbReference type="PANTHER" id="PTHR47756:SF2">
    <property type="entry name" value="BLL6612 PROTEIN"/>
    <property type="match status" value="1"/>
</dbReference>
<dbReference type="InterPro" id="IPR007627">
    <property type="entry name" value="RNA_pol_sigma70_r2"/>
</dbReference>
<dbReference type="SUPFAM" id="SSF88946">
    <property type="entry name" value="Sigma2 domain of RNA polymerase sigma factors"/>
    <property type="match status" value="1"/>
</dbReference>
<feature type="domain" description="RNA polymerase sigma factor 70 region 4 type 2" evidence="2">
    <location>
        <begin position="119"/>
        <end position="170"/>
    </location>
</feature>
<gene>
    <name evidence="4" type="ORF">OKA05_18915</name>
</gene>
<organism evidence="4 5">
    <name type="scientific">Luteolibacter arcticus</name>
    <dbReference type="NCBI Taxonomy" id="1581411"/>
    <lineage>
        <taxon>Bacteria</taxon>
        <taxon>Pseudomonadati</taxon>
        <taxon>Verrucomicrobiota</taxon>
        <taxon>Verrucomicrobiia</taxon>
        <taxon>Verrucomicrobiales</taxon>
        <taxon>Verrucomicrobiaceae</taxon>
        <taxon>Luteolibacter</taxon>
    </lineage>
</organism>
<dbReference type="PANTHER" id="PTHR47756">
    <property type="entry name" value="BLL6612 PROTEIN-RELATED"/>
    <property type="match status" value="1"/>
</dbReference>
<evidence type="ECO:0000313" key="4">
    <source>
        <dbReference type="EMBL" id="MCW1924644.1"/>
    </source>
</evidence>
<feature type="domain" description="DUF6596" evidence="3">
    <location>
        <begin position="188"/>
        <end position="289"/>
    </location>
</feature>
<evidence type="ECO:0000259" key="1">
    <source>
        <dbReference type="Pfam" id="PF04542"/>
    </source>
</evidence>
<dbReference type="InterPro" id="IPR013324">
    <property type="entry name" value="RNA_pol_sigma_r3/r4-like"/>
</dbReference>
<dbReference type="InterPro" id="IPR013325">
    <property type="entry name" value="RNA_pol_sigma_r2"/>
</dbReference>
<dbReference type="Pfam" id="PF20239">
    <property type="entry name" value="DUF6596"/>
    <property type="match status" value="1"/>
</dbReference>
<comment type="caution">
    <text evidence="4">The sequence shown here is derived from an EMBL/GenBank/DDBJ whole genome shotgun (WGS) entry which is preliminary data.</text>
</comment>